<dbReference type="PANTHER" id="PTHR34216:SF11">
    <property type="entry name" value="CHITOOLIGOSACCHARIDE DEACETYLASE"/>
    <property type="match status" value="1"/>
</dbReference>
<dbReference type="PANTHER" id="PTHR34216">
    <property type="match status" value="1"/>
</dbReference>
<accession>A0ABW2IH12</accession>
<dbReference type="InterPro" id="IPR011330">
    <property type="entry name" value="Glyco_hydro/deAcase_b/a-brl"/>
</dbReference>
<keyword evidence="8" id="KW-1185">Reference proteome</keyword>
<dbReference type="GO" id="GO:0016787">
    <property type="term" value="F:hydrolase activity"/>
    <property type="evidence" value="ECO:0007669"/>
    <property type="project" value="UniProtKB-KW"/>
</dbReference>
<dbReference type="InterPro" id="IPR002509">
    <property type="entry name" value="NODB_dom"/>
</dbReference>
<evidence type="ECO:0000256" key="2">
    <source>
        <dbReference type="ARBA" id="ARBA00010973"/>
    </source>
</evidence>
<dbReference type="Gene3D" id="3.20.20.370">
    <property type="entry name" value="Glycoside hydrolase/deacetylase"/>
    <property type="match status" value="1"/>
</dbReference>
<evidence type="ECO:0000256" key="3">
    <source>
        <dbReference type="ARBA" id="ARBA00020071"/>
    </source>
</evidence>
<dbReference type="Pfam" id="PF01522">
    <property type="entry name" value="Polysacc_deac_1"/>
    <property type="match status" value="1"/>
</dbReference>
<comment type="similarity">
    <text evidence="2">Belongs to the polysaccharide deacetylase family.</text>
</comment>
<dbReference type="PROSITE" id="PS51677">
    <property type="entry name" value="NODB"/>
    <property type="match status" value="1"/>
</dbReference>
<evidence type="ECO:0000256" key="4">
    <source>
        <dbReference type="ARBA" id="ARBA00022729"/>
    </source>
</evidence>
<dbReference type="Proteomes" id="UP001596492">
    <property type="component" value="Unassembled WGS sequence"/>
</dbReference>
<dbReference type="InterPro" id="IPR051398">
    <property type="entry name" value="Polysacch_Deacetylase"/>
</dbReference>
<evidence type="ECO:0000313" key="8">
    <source>
        <dbReference type="Proteomes" id="UP001596492"/>
    </source>
</evidence>
<comment type="function">
    <text evidence="1">Is involved in generating a small heat-stable compound (Nod), an acylated oligomer of N-acetylglucosamine, that stimulates mitosis in various plant protoplasts.</text>
</comment>
<evidence type="ECO:0000256" key="1">
    <source>
        <dbReference type="ARBA" id="ARBA00003236"/>
    </source>
</evidence>
<evidence type="ECO:0000259" key="6">
    <source>
        <dbReference type="PROSITE" id="PS51677"/>
    </source>
</evidence>
<keyword evidence="7" id="KW-0378">Hydrolase</keyword>
<protein>
    <recommendedName>
        <fullName evidence="3">Chitooligosaccharide deacetylase</fullName>
    </recommendedName>
    <alternativeName>
        <fullName evidence="5">Nodulation protein B</fullName>
    </alternativeName>
</protein>
<evidence type="ECO:0000313" key="7">
    <source>
        <dbReference type="EMBL" id="MFC7290162.1"/>
    </source>
</evidence>
<proteinExistence type="inferred from homology"/>
<reference evidence="8" key="1">
    <citation type="journal article" date="2019" name="Int. J. Syst. Evol. Microbiol.">
        <title>The Global Catalogue of Microorganisms (GCM) 10K type strain sequencing project: providing services to taxonomists for standard genome sequencing and annotation.</title>
        <authorList>
            <consortium name="The Broad Institute Genomics Platform"/>
            <consortium name="The Broad Institute Genome Sequencing Center for Infectious Disease"/>
            <person name="Wu L."/>
            <person name="Ma J."/>
        </authorList>
    </citation>
    <scope>NUCLEOTIDE SEQUENCE [LARGE SCALE GENOMIC DNA]</scope>
    <source>
        <strain evidence="8">CCUG 51308</strain>
    </source>
</reference>
<evidence type="ECO:0000256" key="5">
    <source>
        <dbReference type="ARBA" id="ARBA00032976"/>
    </source>
</evidence>
<name>A0ABW2IH12_9PROT</name>
<organism evidence="7 8">
    <name type="scientific">Hirschia litorea</name>
    <dbReference type="NCBI Taxonomy" id="1199156"/>
    <lineage>
        <taxon>Bacteria</taxon>
        <taxon>Pseudomonadati</taxon>
        <taxon>Pseudomonadota</taxon>
        <taxon>Alphaproteobacteria</taxon>
        <taxon>Hyphomonadales</taxon>
        <taxon>Hyphomonadaceae</taxon>
        <taxon>Hirschia</taxon>
    </lineage>
</organism>
<dbReference type="RefSeq" id="WP_382164820.1">
    <property type="nucleotide sequence ID" value="NZ_JBHTBR010000002.1"/>
</dbReference>
<feature type="domain" description="NodB homology" evidence="6">
    <location>
        <begin position="44"/>
        <end position="262"/>
    </location>
</feature>
<dbReference type="SUPFAM" id="SSF88713">
    <property type="entry name" value="Glycoside hydrolase/deacetylase"/>
    <property type="match status" value="1"/>
</dbReference>
<comment type="caution">
    <text evidence="7">The sequence shown here is derived from an EMBL/GenBank/DDBJ whole genome shotgun (WGS) entry which is preliminary data.</text>
</comment>
<sequence length="262" mass="28491">MKNANYSPNIDWSHTPSRSLPAKIQRRLTQWRFAAPAVASDKSFNVSFTFDDFPMSAVNGADIVEAHGGRAGFYACTSMIDTIGPYGEMFNIETMLELDKRGHEIGAHTHSHIDCALADKAKVLADIAKNLEELKKAGLEQTPTSLAYPFGETLFDTKKQVVEQFNLCRGILPGINVGKVDRAQLRCFELNGDPSTTLRAQEAIETAGKTGGWVIIFTHDVSPTPTDYGTTSATLEDLCKRSNDLGANLLPPTQAAKACGII</sequence>
<keyword evidence="4" id="KW-0732">Signal</keyword>
<dbReference type="CDD" id="cd10967">
    <property type="entry name" value="CE4_GLA_like_6s"/>
    <property type="match status" value="1"/>
</dbReference>
<gene>
    <name evidence="7" type="ORF">ACFQS8_00910</name>
</gene>
<dbReference type="EMBL" id="JBHTBR010000002">
    <property type="protein sequence ID" value="MFC7290162.1"/>
    <property type="molecule type" value="Genomic_DNA"/>
</dbReference>